<sequence length="116" mass="12464">MMAGAMLCGMAPGDMSVAAFLLRADSVSRLGPLAIATPEGIRLKNEVVAAGKRYKARIDAQRRAGLRTTSCPPETGSLTPDQWLAHLRSYPAPTRKAVSVYVAFDGLMKKRYPCPA</sequence>
<dbReference type="Proteomes" id="UP000197097">
    <property type="component" value="Unassembled WGS sequence"/>
</dbReference>
<comment type="caution">
    <text evidence="1">The sequence shown here is derived from an EMBL/GenBank/DDBJ whole genome shotgun (WGS) entry which is preliminary data.</text>
</comment>
<dbReference type="EMBL" id="NISJ01000001">
    <property type="protein sequence ID" value="OWR01602.1"/>
    <property type="molecule type" value="Genomic_DNA"/>
</dbReference>
<accession>A0A246K6I8</accession>
<dbReference type="OrthoDB" id="7509598at2"/>
<protein>
    <recommendedName>
        <fullName evidence="3">Rap1a immunity protein domain-containing protein</fullName>
    </recommendedName>
</protein>
<proteinExistence type="predicted"/>
<evidence type="ECO:0000313" key="1">
    <source>
        <dbReference type="EMBL" id="OWR01602.1"/>
    </source>
</evidence>
<evidence type="ECO:0008006" key="3">
    <source>
        <dbReference type="Google" id="ProtNLM"/>
    </source>
</evidence>
<evidence type="ECO:0000313" key="2">
    <source>
        <dbReference type="Proteomes" id="UP000197097"/>
    </source>
</evidence>
<gene>
    <name evidence="1" type="ORF">CDQ91_02255</name>
</gene>
<dbReference type="AlphaFoldDB" id="A0A246K6I8"/>
<keyword evidence="2" id="KW-1185">Reference proteome</keyword>
<name>A0A246K6I8_9SPHN</name>
<dbReference type="RefSeq" id="WP_088471408.1">
    <property type="nucleotide sequence ID" value="NZ_NISJ01000001.1"/>
</dbReference>
<reference evidence="1 2" key="1">
    <citation type="journal article" date="2002" name="Int. J. Syst. Evol. Microbiol.">
        <title>Sphingopyxis witflariensis sp. nov., isolated from activated sludge.</title>
        <authorList>
            <person name="Kampfer P."/>
            <person name="Witzenberger R."/>
            <person name="Denner E.B."/>
            <person name="Busse H.J."/>
            <person name="Neef A."/>
        </authorList>
    </citation>
    <scope>NUCLEOTIDE SEQUENCE [LARGE SCALE GENOMIC DNA]</scope>
    <source>
        <strain evidence="1 2">DSM 14551</strain>
    </source>
</reference>
<organism evidence="1 2">
    <name type="scientific">Sphingopyxis witflariensis</name>
    <dbReference type="NCBI Taxonomy" id="173675"/>
    <lineage>
        <taxon>Bacteria</taxon>
        <taxon>Pseudomonadati</taxon>
        <taxon>Pseudomonadota</taxon>
        <taxon>Alphaproteobacteria</taxon>
        <taxon>Sphingomonadales</taxon>
        <taxon>Sphingomonadaceae</taxon>
        <taxon>Sphingopyxis</taxon>
    </lineage>
</organism>